<comment type="caution">
    <text evidence="1">The sequence shown here is derived from an EMBL/GenBank/DDBJ whole genome shotgun (WGS) entry which is preliminary data.</text>
</comment>
<dbReference type="AlphaFoldDB" id="A0A2T4UNA7"/>
<evidence type="ECO:0000313" key="1">
    <source>
        <dbReference type="EMBL" id="PTL60698.1"/>
    </source>
</evidence>
<protein>
    <submittedName>
        <fullName evidence="1">Uncharacterized protein</fullName>
    </submittedName>
</protein>
<dbReference type="EMBL" id="PYYB01000001">
    <property type="protein sequence ID" value="PTL60698.1"/>
    <property type="molecule type" value="Genomic_DNA"/>
</dbReference>
<accession>A0A2T4UNA7</accession>
<proteinExistence type="predicted"/>
<gene>
    <name evidence="1" type="ORF">C7Y72_03695</name>
</gene>
<name>A0A2T4UNA7_9ACTN</name>
<sequence length="94" mass="9931">MLAALAAFAVVVAPGALLALAPTLLLFGTLLAGAMPGEELLHRLRARFAPRARRRRPARPRTYRAVHLRRVGRLIAAALAVRPPPAAPATVVAS</sequence>
<keyword evidence="2" id="KW-1185">Reference proteome</keyword>
<evidence type="ECO:0000313" key="2">
    <source>
        <dbReference type="Proteomes" id="UP000240739"/>
    </source>
</evidence>
<reference evidence="1 2" key="1">
    <citation type="submission" date="2018-03" db="EMBL/GenBank/DDBJ databases">
        <title>Aquarubrobacter algicola gen. nov., sp. nov., a novel actinobacterium isolated from shallow eutrophic lake during the end of cyanobacterial harmful algal blooms.</title>
        <authorList>
            <person name="Chun S.J."/>
        </authorList>
    </citation>
    <scope>NUCLEOTIDE SEQUENCE [LARGE SCALE GENOMIC DNA]</scope>
    <source>
        <strain evidence="1 2">Seoho-28</strain>
    </source>
</reference>
<dbReference type="Proteomes" id="UP000240739">
    <property type="component" value="Unassembled WGS sequence"/>
</dbReference>
<organism evidence="1 2">
    <name type="scientific">Paraconexibacter algicola</name>
    <dbReference type="NCBI Taxonomy" id="2133960"/>
    <lineage>
        <taxon>Bacteria</taxon>
        <taxon>Bacillati</taxon>
        <taxon>Actinomycetota</taxon>
        <taxon>Thermoleophilia</taxon>
        <taxon>Solirubrobacterales</taxon>
        <taxon>Paraconexibacteraceae</taxon>
        <taxon>Paraconexibacter</taxon>
    </lineage>
</organism>